<evidence type="ECO:0000313" key="2">
    <source>
        <dbReference type="Proteomes" id="UP000006729"/>
    </source>
</evidence>
<keyword evidence="2" id="KW-1185">Reference proteome</keyword>
<dbReference type="Proteomes" id="UP000006729">
    <property type="component" value="Chromosome 18"/>
</dbReference>
<dbReference type="GO" id="GO:0005849">
    <property type="term" value="C:mRNA cleavage factor complex"/>
    <property type="evidence" value="ECO:0000318"/>
    <property type="project" value="GO_Central"/>
</dbReference>
<dbReference type="GO" id="GO:0006397">
    <property type="term" value="P:mRNA processing"/>
    <property type="evidence" value="ECO:0000318"/>
    <property type="project" value="GO_Central"/>
</dbReference>
<dbReference type="GO" id="GO:0031124">
    <property type="term" value="P:mRNA 3'-end processing"/>
    <property type="evidence" value="ECO:0007669"/>
    <property type="project" value="InterPro"/>
</dbReference>
<dbReference type="HOGENOM" id="CLU_1985406_0_0_1"/>
<dbReference type="PANTHER" id="PTHR13047">
    <property type="entry name" value="PRE-MRNA CLEAVAGE FACTOR IM, 25KD SUBUNIT"/>
    <property type="match status" value="1"/>
</dbReference>
<dbReference type="Pfam" id="PF13869">
    <property type="entry name" value="NUDIX_2"/>
    <property type="match status" value="1"/>
</dbReference>
<dbReference type="eggNOG" id="KOG1689">
    <property type="taxonomic scope" value="Eukaryota"/>
</dbReference>
<reference evidence="1 2" key="1">
    <citation type="journal article" date="2006" name="Science">
        <title>The genome of black cottonwood, Populus trichocarpa (Torr. &amp; Gray).</title>
        <authorList>
            <person name="Tuskan G.A."/>
            <person name="Difazio S."/>
            <person name="Jansson S."/>
            <person name="Bohlmann J."/>
            <person name="Grigoriev I."/>
            <person name="Hellsten U."/>
            <person name="Putnam N."/>
            <person name="Ralph S."/>
            <person name="Rombauts S."/>
            <person name="Salamov A."/>
            <person name="Schein J."/>
            <person name="Sterck L."/>
            <person name="Aerts A."/>
            <person name="Bhalerao R.R."/>
            <person name="Bhalerao R.P."/>
            <person name="Blaudez D."/>
            <person name="Boerjan W."/>
            <person name="Brun A."/>
            <person name="Brunner A."/>
            <person name="Busov V."/>
            <person name="Campbell M."/>
            <person name="Carlson J."/>
            <person name="Chalot M."/>
            <person name="Chapman J."/>
            <person name="Chen G.L."/>
            <person name="Cooper D."/>
            <person name="Coutinho P.M."/>
            <person name="Couturier J."/>
            <person name="Covert S."/>
            <person name="Cronk Q."/>
            <person name="Cunningham R."/>
            <person name="Davis J."/>
            <person name="Degroeve S."/>
            <person name="Dejardin A."/>
            <person name="Depamphilis C."/>
            <person name="Detter J."/>
            <person name="Dirks B."/>
            <person name="Dubchak I."/>
            <person name="Duplessis S."/>
            <person name="Ehlting J."/>
            <person name="Ellis B."/>
            <person name="Gendler K."/>
            <person name="Goodstein D."/>
            <person name="Gribskov M."/>
            <person name="Grimwood J."/>
            <person name="Groover A."/>
            <person name="Gunter L."/>
            <person name="Hamberger B."/>
            <person name="Heinze B."/>
            <person name="Helariutta Y."/>
            <person name="Henrissat B."/>
            <person name="Holligan D."/>
            <person name="Holt R."/>
            <person name="Huang W."/>
            <person name="Islam-Faridi N."/>
            <person name="Jones S."/>
            <person name="Jones-Rhoades M."/>
            <person name="Jorgensen R."/>
            <person name="Joshi C."/>
            <person name="Kangasjarvi J."/>
            <person name="Karlsson J."/>
            <person name="Kelleher C."/>
            <person name="Kirkpatrick R."/>
            <person name="Kirst M."/>
            <person name="Kohler A."/>
            <person name="Kalluri U."/>
            <person name="Larimer F."/>
            <person name="Leebens-Mack J."/>
            <person name="Leple J.C."/>
            <person name="Locascio P."/>
            <person name="Lou Y."/>
            <person name="Lucas S."/>
            <person name="Martin F."/>
            <person name="Montanini B."/>
            <person name="Napoli C."/>
            <person name="Nelson D.R."/>
            <person name="Nelson C."/>
            <person name="Nieminen K."/>
            <person name="Nilsson O."/>
            <person name="Pereda V."/>
            <person name="Peter G."/>
            <person name="Philippe R."/>
            <person name="Pilate G."/>
            <person name="Poliakov A."/>
            <person name="Razumovskaya J."/>
            <person name="Richardson P."/>
            <person name="Rinaldi C."/>
            <person name="Ritland K."/>
            <person name="Rouze P."/>
            <person name="Ryaboy D."/>
            <person name="Schmutz J."/>
            <person name="Schrader J."/>
            <person name="Segerman B."/>
            <person name="Shin H."/>
            <person name="Siddiqui A."/>
            <person name="Sterky F."/>
            <person name="Terry A."/>
            <person name="Tsai C.J."/>
            <person name="Uberbacher E."/>
            <person name="Unneberg P."/>
            <person name="Vahala J."/>
            <person name="Wall K."/>
            <person name="Wessler S."/>
            <person name="Yang G."/>
            <person name="Yin T."/>
            <person name="Douglas C."/>
            <person name="Marra M."/>
            <person name="Sandberg G."/>
            <person name="Van de Peer Y."/>
            <person name="Rokhsar D."/>
        </authorList>
    </citation>
    <scope>NUCLEOTIDE SEQUENCE [LARGE SCALE GENOMIC DNA]</scope>
    <source>
        <strain evidence="2">cv. Nisqually</strain>
    </source>
</reference>
<evidence type="ECO:0008006" key="3">
    <source>
        <dbReference type="Google" id="ProtNLM"/>
    </source>
</evidence>
<accession>B9IKC5</accession>
<dbReference type="InParanoid" id="B9IKC5"/>
<protein>
    <recommendedName>
        <fullName evidence="3">Cleavage and polyadenylation specificity factor subunit 5</fullName>
    </recommendedName>
</protein>
<evidence type="ECO:0000313" key="1">
    <source>
        <dbReference type="EMBL" id="PNS92727.1"/>
    </source>
</evidence>
<sequence>MALFDFIPIVVFSHGLIEVYIFLDFSDNIDGLKRKLSSSVNGDGTDHWEVGDCLGMWWRSDFETMLLPYLPHNVKVPKECMKLYLVRFPESRKFIVPKNLKLLAVPLCQVHENHKLLSKVSFNINS</sequence>
<name>B9IKC5_POPTR</name>
<dbReference type="InterPro" id="IPR016706">
    <property type="entry name" value="Cleav_polyA_spec_factor_su5"/>
</dbReference>
<dbReference type="Gene3D" id="3.90.79.10">
    <property type="entry name" value="Nucleoside Triphosphate Pyrophosphohydrolase"/>
    <property type="match status" value="1"/>
</dbReference>
<organism evidence="1 2">
    <name type="scientific">Populus trichocarpa</name>
    <name type="common">Western balsam poplar</name>
    <name type="synonym">Populus balsamifera subsp. trichocarpa</name>
    <dbReference type="NCBI Taxonomy" id="3694"/>
    <lineage>
        <taxon>Eukaryota</taxon>
        <taxon>Viridiplantae</taxon>
        <taxon>Streptophyta</taxon>
        <taxon>Embryophyta</taxon>
        <taxon>Tracheophyta</taxon>
        <taxon>Spermatophyta</taxon>
        <taxon>Magnoliopsida</taxon>
        <taxon>eudicotyledons</taxon>
        <taxon>Gunneridae</taxon>
        <taxon>Pentapetalae</taxon>
        <taxon>rosids</taxon>
        <taxon>fabids</taxon>
        <taxon>Malpighiales</taxon>
        <taxon>Salicaceae</taxon>
        <taxon>Saliceae</taxon>
        <taxon>Populus</taxon>
    </lineage>
</organism>
<gene>
    <name evidence="1" type="ORF">POPTR_018G050700</name>
</gene>
<proteinExistence type="predicted"/>
<dbReference type="AlphaFoldDB" id="B9IKC5"/>
<dbReference type="GO" id="GO:0035925">
    <property type="term" value="F:mRNA 3'-UTR AU-rich region binding"/>
    <property type="evidence" value="ECO:0000318"/>
    <property type="project" value="GO_Central"/>
</dbReference>
<dbReference type="EMBL" id="CM009307">
    <property type="protein sequence ID" value="PNS92727.1"/>
    <property type="molecule type" value="Genomic_DNA"/>
</dbReference>
<dbReference type="STRING" id="3694.B9IKC5"/>